<organism evidence="1 2">
    <name type="scientific">Streptococcus cristatus</name>
    <dbReference type="NCBI Taxonomy" id="45634"/>
    <lineage>
        <taxon>Bacteria</taxon>
        <taxon>Bacillati</taxon>
        <taxon>Bacillota</taxon>
        <taxon>Bacilli</taxon>
        <taxon>Lactobacillales</taxon>
        <taxon>Streptococcaceae</taxon>
        <taxon>Streptococcus</taxon>
    </lineage>
</organism>
<evidence type="ECO:0000313" key="1">
    <source>
        <dbReference type="EMBL" id="KAA0963303.1"/>
    </source>
</evidence>
<comment type="caution">
    <text evidence="1">The sequence shown here is derived from an EMBL/GenBank/DDBJ whole genome shotgun (WGS) entry which is preliminary data.</text>
</comment>
<proteinExistence type="predicted"/>
<reference evidence="1 2" key="1">
    <citation type="submission" date="2019-08" db="EMBL/GenBank/DDBJ databases">
        <title>Genome sequence and analysis of Streptococcus cristatus strain S22 isolated from throat swab of children scarlet fever in Hangzhou, China.</title>
        <authorList>
            <person name="Huang Y."/>
            <person name="Xie L."/>
        </authorList>
    </citation>
    <scope>NUCLEOTIDE SEQUENCE [LARGE SCALE GENOMIC DNA]</scope>
    <source>
        <strain evidence="1 2">S22</strain>
    </source>
</reference>
<gene>
    <name evidence="1" type="ORF">FXF62_09610</name>
</gene>
<dbReference type="Proteomes" id="UP000323039">
    <property type="component" value="Unassembled WGS sequence"/>
</dbReference>
<name>A0A5B0D999_STRCR</name>
<accession>A0A5B0D999</accession>
<evidence type="ECO:0000313" key="2">
    <source>
        <dbReference type="Proteomes" id="UP000323039"/>
    </source>
</evidence>
<dbReference type="EMBL" id="VSJJ01000012">
    <property type="protein sequence ID" value="KAA0963303.1"/>
    <property type="molecule type" value="Genomic_DNA"/>
</dbReference>
<dbReference type="AlphaFoldDB" id="A0A5B0D999"/>
<protein>
    <submittedName>
        <fullName evidence="1">Uncharacterized protein</fullName>
    </submittedName>
</protein>
<sequence length="68" mass="8042">MNLSNDAFHWFHMGLFLCLQKVISDLPTAQPSWYLSQTFVKDSSLSDKNLYFFDKYTCQKEKNLLQCI</sequence>